<protein>
    <recommendedName>
        <fullName evidence="2">Isoprenyl transferase</fullName>
        <ecNumber evidence="2">2.5.1.-</ecNumber>
    </recommendedName>
</protein>
<feature type="binding site" evidence="2">
    <location>
        <begin position="58"/>
        <end position="60"/>
    </location>
    <ligand>
        <name>substrate</name>
    </ligand>
</feature>
<feature type="binding site" evidence="2">
    <location>
        <position position="62"/>
    </location>
    <ligand>
        <name>substrate</name>
    </ligand>
</feature>
<comment type="caution">
    <text evidence="2">Lacks conserved residue(s) required for the propagation of feature annotation.</text>
</comment>
<dbReference type="EMBL" id="LBPN01000017">
    <property type="protein sequence ID" value="KKP58700.1"/>
    <property type="molecule type" value="Genomic_DNA"/>
</dbReference>
<sequence>MIIPNHIAIIMDGNRRWAKERHLPIISGHKRVADEILEPLVEYAAKKGIKYLTFWAWSTENWQRQKTEVTGIMKIFKNVIAKRWQRLHEKGVKIKVIGDISKFDESIKNSLESVVEQTKNNQTITVVFALNYGGRDEIIRAVNKWHITCHPGGKPDVIGMTDRISNKILSSTPSAGLQNDNNIKAESRELTVESFNQFIDTSDIPDPEIIVRTGGEQRLSGFLPWQSQYSELYFPKWYMPVNFISQNGICQILHMTN</sequence>
<dbReference type="CDD" id="cd00475">
    <property type="entry name" value="Cis_IPPS"/>
    <property type="match status" value="1"/>
</dbReference>
<accession>A0A0G0D611</accession>
<comment type="subunit">
    <text evidence="2">Homodimer.</text>
</comment>
<dbReference type="AlphaFoldDB" id="A0A0G0D611"/>
<dbReference type="GO" id="GO:0045547">
    <property type="term" value="F:ditrans,polycis-polyprenyl diphosphate synthase [(2E,6E)-farnesyl diphosphate specific] activity"/>
    <property type="evidence" value="ECO:0007669"/>
    <property type="project" value="TreeGrafter"/>
</dbReference>
<dbReference type="InterPro" id="IPR036424">
    <property type="entry name" value="UPP_synth-like_sf"/>
</dbReference>
<comment type="caution">
    <text evidence="3">The sequence shown here is derived from an EMBL/GenBank/DDBJ whole genome shotgun (WGS) entry which is preliminary data.</text>
</comment>
<evidence type="ECO:0000256" key="2">
    <source>
        <dbReference type="HAMAP-Rule" id="MF_01139"/>
    </source>
</evidence>
<dbReference type="STRING" id="1618434.UR52_C0017G0016"/>
<keyword evidence="2" id="KW-0460">Magnesium</keyword>
<dbReference type="GO" id="GO:0016094">
    <property type="term" value="P:polyprenol biosynthetic process"/>
    <property type="evidence" value="ECO:0007669"/>
    <property type="project" value="TreeGrafter"/>
</dbReference>
<dbReference type="GO" id="GO:0000287">
    <property type="term" value="F:magnesium ion binding"/>
    <property type="evidence" value="ECO:0007669"/>
    <property type="project" value="UniProtKB-UniRule"/>
</dbReference>
<dbReference type="Pfam" id="PF01255">
    <property type="entry name" value="Prenyltransf"/>
    <property type="match status" value="1"/>
</dbReference>
<dbReference type="PANTHER" id="PTHR10291">
    <property type="entry name" value="DEHYDRODOLICHYL DIPHOSPHATE SYNTHASE FAMILY MEMBER"/>
    <property type="match status" value="1"/>
</dbReference>
<comment type="function">
    <text evidence="2">Catalyzes the condensation of isopentenyl diphosphate (IPP) with allylic pyrophosphates generating different type of terpenoids.</text>
</comment>
<feature type="binding site" evidence="2">
    <location>
        <position position="17"/>
    </location>
    <ligand>
        <name>substrate</name>
    </ligand>
</feature>
<feature type="binding site" evidence="2">
    <location>
        <position position="29"/>
    </location>
    <ligand>
        <name>substrate</name>
    </ligand>
</feature>
<dbReference type="NCBIfam" id="TIGR00055">
    <property type="entry name" value="uppS"/>
    <property type="match status" value="1"/>
</dbReference>
<feature type="active site" description="Proton acceptor" evidence="2">
    <location>
        <position position="61"/>
    </location>
</feature>
<dbReference type="PANTHER" id="PTHR10291:SF0">
    <property type="entry name" value="DEHYDRODOLICHYL DIPHOSPHATE SYNTHASE 2"/>
    <property type="match status" value="1"/>
</dbReference>
<feature type="binding site" evidence="2">
    <location>
        <position position="212"/>
    </location>
    <ligand>
        <name>substrate</name>
    </ligand>
</feature>
<comment type="cofactor">
    <cofactor evidence="2">
        <name>Mg(2+)</name>
        <dbReference type="ChEBI" id="CHEBI:18420"/>
    </cofactor>
    <text evidence="2">Binds 2 magnesium ions per subunit.</text>
</comment>
<feature type="binding site" evidence="2">
    <location>
        <begin position="218"/>
        <end position="220"/>
    </location>
    <ligand>
        <name>substrate</name>
    </ligand>
</feature>
<gene>
    <name evidence="3" type="ORF">UR52_C0017G0016</name>
</gene>
<evidence type="ECO:0000256" key="1">
    <source>
        <dbReference type="ARBA" id="ARBA00022679"/>
    </source>
</evidence>
<dbReference type="HAMAP" id="MF_01139">
    <property type="entry name" value="ISPT"/>
    <property type="match status" value="1"/>
</dbReference>
<dbReference type="Proteomes" id="UP000034176">
    <property type="component" value="Unassembled WGS sequence"/>
</dbReference>
<feature type="binding site" evidence="2">
    <location>
        <position position="12"/>
    </location>
    <ligand>
        <name>Mg(2+)</name>
        <dbReference type="ChEBI" id="CHEBI:18420"/>
    </ligand>
</feature>
<feature type="binding site" evidence="2">
    <location>
        <position position="231"/>
    </location>
    <ligand>
        <name>Mg(2+)</name>
        <dbReference type="ChEBI" id="CHEBI:18420"/>
    </ligand>
</feature>
<dbReference type="InterPro" id="IPR018520">
    <property type="entry name" value="UPP_synth-like_CS"/>
</dbReference>
<comment type="similarity">
    <text evidence="2">Belongs to the UPP synthase family.</text>
</comment>
<feature type="active site" evidence="2">
    <location>
        <position position="12"/>
    </location>
</feature>
<dbReference type="PATRIC" id="fig|1618434.3.peg.486"/>
<dbReference type="EC" id="2.5.1.-" evidence="2"/>
<dbReference type="SUPFAM" id="SSF64005">
    <property type="entry name" value="Undecaprenyl diphosphate synthase"/>
    <property type="match status" value="1"/>
</dbReference>
<keyword evidence="2" id="KW-0479">Metal-binding</keyword>
<feature type="binding site" evidence="2">
    <location>
        <begin position="13"/>
        <end position="16"/>
    </location>
    <ligand>
        <name>substrate</name>
    </ligand>
</feature>
<reference evidence="3 4" key="1">
    <citation type="journal article" date="2015" name="Nature">
        <title>rRNA introns, odd ribosomes, and small enigmatic genomes across a large radiation of phyla.</title>
        <authorList>
            <person name="Brown C.T."/>
            <person name="Hug L.A."/>
            <person name="Thomas B.C."/>
            <person name="Sharon I."/>
            <person name="Castelle C.J."/>
            <person name="Singh A."/>
            <person name="Wilkins M.J."/>
            <person name="Williams K.H."/>
            <person name="Banfield J.F."/>
        </authorList>
    </citation>
    <scope>NUCLEOTIDE SEQUENCE [LARGE SCALE GENOMIC DNA]</scope>
</reference>
<proteinExistence type="inferred from homology"/>
<dbReference type="PROSITE" id="PS01066">
    <property type="entry name" value="UPP_SYNTHASE"/>
    <property type="match status" value="1"/>
</dbReference>
<keyword evidence="1 2" id="KW-0808">Transferase</keyword>
<dbReference type="InterPro" id="IPR001441">
    <property type="entry name" value="UPP_synth-like"/>
</dbReference>
<dbReference type="Gene3D" id="3.40.1180.10">
    <property type="entry name" value="Decaprenyl diphosphate synthase-like"/>
    <property type="match status" value="1"/>
</dbReference>
<organism evidence="3 4">
    <name type="scientific">Candidatus Gottesmanbacteria bacterium GW2011_GWA1_34_13</name>
    <dbReference type="NCBI Taxonomy" id="1618434"/>
    <lineage>
        <taxon>Bacteria</taxon>
        <taxon>Candidatus Gottesmaniibacteriota</taxon>
    </lineage>
</organism>
<evidence type="ECO:0000313" key="3">
    <source>
        <dbReference type="EMBL" id="KKP58700.1"/>
    </source>
</evidence>
<name>A0A0G0D611_9BACT</name>
<feature type="binding site" evidence="2">
    <location>
        <position position="64"/>
    </location>
    <ligand>
        <name>substrate</name>
    </ligand>
</feature>
<evidence type="ECO:0000313" key="4">
    <source>
        <dbReference type="Proteomes" id="UP000034176"/>
    </source>
</evidence>